<accession>A0AAW4PL01</accession>
<keyword evidence="2" id="KW-1185">Reference proteome</keyword>
<sequence>MSLAAKYDQIVVLAYHEIGAGKWIDEAGFRDQMQLIAATEDLEVVTPSVLLEGILTPPLLLNNLDAGTGSDPLLTRSE</sequence>
<comment type="caution">
    <text evidence="1">The sequence shown here is derived from an EMBL/GenBank/DDBJ whole genome shotgun (WGS) entry which is preliminary data.</text>
</comment>
<dbReference type="RefSeq" id="WP_220582562.1">
    <property type="nucleotide sequence ID" value="NZ_RKLT01000034.1"/>
</dbReference>
<organism evidence="1 2">
    <name type="scientific">Haloarcula nitratireducens</name>
    <dbReference type="NCBI Taxonomy" id="2487749"/>
    <lineage>
        <taxon>Archaea</taxon>
        <taxon>Methanobacteriati</taxon>
        <taxon>Methanobacteriota</taxon>
        <taxon>Stenosarchaea group</taxon>
        <taxon>Halobacteria</taxon>
        <taxon>Halobacteriales</taxon>
        <taxon>Haloarculaceae</taxon>
        <taxon>Haloarcula</taxon>
    </lineage>
</organism>
<proteinExistence type="predicted"/>
<dbReference type="Proteomes" id="UP001430455">
    <property type="component" value="Unassembled WGS sequence"/>
</dbReference>
<dbReference type="EMBL" id="RKLT01000034">
    <property type="protein sequence ID" value="MBX0297980.1"/>
    <property type="molecule type" value="Genomic_DNA"/>
</dbReference>
<evidence type="ECO:0000313" key="2">
    <source>
        <dbReference type="Proteomes" id="UP001430455"/>
    </source>
</evidence>
<protein>
    <submittedName>
        <fullName evidence="1">Uncharacterized protein</fullName>
    </submittedName>
</protein>
<reference evidence="1 2" key="1">
    <citation type="submission" date="2021-06" db="EMBL/GenBank/DDBJ databases">
        <title>Halomicroarcula sp. a new haloarchaeum isolated from saline soil.</title>
        <authorList>
            <person name="Duran-Viseras A."/>
            <person name="Sanchez-Porro C."/>
            <person name="Ventosa A."/>
        </authorList>
    </citation>
    <scope>NUCLEOTIDE SEQUENCE [LARGE SCALE GENOMIC DNA]</scope>
    <source>
        <strain evidence="1 2">F27</strain>
    </source>
</reference>
<dbReference type="AlphaFoldDB" id="A0AAW4PL01"/>
<name>A0AAW4PL01_9EURY</name>
<evidence type="ECO:0000313" key="1">
    <source>
        <dbReference type="EMBL" id="MBX0297980.1"/>
    </source>
</evidence>
<gene>
    <name evidence="1" type="ORF">EGH23_24245</name>
</gene>